<accession>A0A1Q9AAL7</accession>
<dbReference type="CDD" id="cd01575">
    <property type="entry name" value="PBP1_GntR"/>
    <property type="match status" value="1"/>
</dbReference>
<evidence type="ECO:0000256" key="2">
    <source>
        <dbReference type="ARBA" id="ARBA00023125"/>
    </source>
</evidence>
<dbReference type="Gene3D" id="3.40.50.2300">
    <property type="match status" value="2"/>
</dbReference>
<proteinExistence type="predicted"/>
<evidence type="ECO:0000259" key="4">
    <source>
        <dbReference type="PROSITE" id="PS50932"/>
    </source>
</evidence>
<sequence>MTGGRVGKKSRTAGNRLTLNEVAEKVGVSPITISRALNKPEKVSPGLRETILKIVEELGYVPDYAARALASRSGNTIGVLSSLLGSNIFPRVMKGIEDRAWGSGLRIQYVNTRYDPAEEVHQLKQFFGQKPSGIIIGGVQIDPRVTDLLKDAPCPVVQLLDISYPPVDMAVGINNRAATEAALRHLLDVGYRRIGFCASRSDIPVQMRLEAYRRFMTAEGLYNPALEVSVDSTDTIGSGGNTLDQLFAADPEIDAILCDHDDLSLGLLFECQRRGIAVPDRLGLCSFTDLDYCAHTVPPLTTVRTPLYQLGYRAVDMIIRGQDKRRQEQTIDLGFELIARGSTRRSVQMEVSDTCLGAKTL</sequence>
<dbReference type="RefSeq" id="WP_075613035.1">
    <property type="nucleotide sequence ID" value="NZ_JACIED010000002.1"/>
</dbReference>
<evidence type="ECO:0000313" key="6">
    <source>
        <dbReference type="EMBL" id="OLP51905.1"/>
    </source>
</evidence>
<dbReference type="GO" id="GO:0000976">
    <property type="term" value="F:transcription cis-regulatory region binding"/>
    <property type="evidence" value="ECO:0007669"/>
    <property type="project" value="TreeGrafter"/>
</dbReference>
<dbReference type="PANTHER" id="PTHR30146:SF2">
    <property type="entry name" value="HTH-TYPE TRANSCRIPTIONAL REGULATOR GNTR"/>
    <property type="match status" value="1"/>
</dbReference>
<dbReference type="SMART" id="SM00354">
    <property type="entry name" value="HTH_LACI"/>
    <property type="match status" value="1"/>
</dbReference>
<evidence type="ECO:0000313" key="7">
    <source>
        <dbReference type="Proteomes" id="UP000185598"/>
    </source>
</evidence>
<keyword evidence="3" id="KW-0804">Transcription</keyword>
<dbReference type="STRING" id="887144.BJF91_23615"/>
<keyword evidence="2" id="KW-0238">DNA-binding</keyword>
<reference evidence="5 8" key="2">
    <citation type="submission" date="2020-08" db="EMBL/GenBank/DDBJ databases">
        <title>Genomic Encyclopedia of Type Strains, Phase IV (KMG-IV): sequencing the most valuable type-strain genomes for metagenomic binning, comparative biology and taxonomic classification.</title>
        <authorList>
            <person name="Goeker M."/>
        </authorList>
    </citation>
    <scope>NUCLEOTIDE SEQUENCE [LARGE SCALE GENOMIC DNA]</scope>
    <source>
        <strain evidence="5 8">DSM 100021</strain>
    </source>
</reference>
<dbReference type="EMBL" id="JACIED010000002">
    <property type="protein sequence ID" value="MBB4007117.1"/>
    <property type="molecule type" value="Genomic_DNA"/>
</dbReference>
<dbReference type="PROSITE" id="PS00356">
    <property type="entry name" value="HTH_LACI_1"/>
    <property type="match status" value="1"/>
</dbReference>
<evidence type="ECO:0000256" key="3">
    <source>
        <dbReference type="ARBA" id="ARBA00023163"/>
    </source>
</evidence>
<dbReference type="Proteomes" id="UP000544107">
    <property type="component" value="Unassembled WGS sequence"/>
</dbReference>
<gene>
    <name evidence="6" type="ORF">BJF91_23615</name>
    <name evidence="5" type="ORF">GGQ71_001380</name>
</gene>
<organism evidence="6 7">
    <name type="scientific">Allorhizobium taibaishanense</name>
    <dbReference type="NCBI Taxonomy" id="887144"/>
    <lineage>
        <taxon>Bacteria</taxon>
        <taxon>Pseudomonadati</taxon>
        <taxon>Pseudomonadota</taxon>
        <taxon>Alphaproteobacteria</taxon>
        <taxon>Hyphomicrobiales</taxon>
        <taxon>Rhizobiaceae</taxon>
        <taxon>Rhizobium/Agrobacterium group</taxon>
        <taxon>Allorhizobium</taxon>
    </lineage>
</organism>
<dbReference type="Proteomes" id="UP000185598">
    <property type="component" value="Unassembled WGS sequence"/>
</dbReference>
<dbReference type="PANTHER" id="PTHR30146">
    <property type="entry name" value="LACI-RELATED TRANSCRIPTIONAL REPRESSOR"/>
    <property type="match status" value="1"/>
</dbReference>
<dbReference type="AlphaFoldDB" id="A0A1Q9AAL7"/>
<dbReference type="EMBL" id="MKIN01000018">
    <property type="protein sequence ID" value="OLP51905.1"/>
    <property type="molecule type" value="Genomic_DNA"/>
</dbReference>
<dbReference type="InterPro" id="IPR010982">
    <property type="entry name" value="Lambda_DNA-bd_dom_sf"/>
</dbReference>
<dbReference type="InterPro" id="IPR028082">
    <property type="entry name" value="Peripla_BP_I"/>
</dbReference>
<dbReference type="Pfam" id="PF13377">
    <property type="entry name" value="Peripla_BP_3"/>
    <property type="match status" value="1"/>
</dbReference>
<keyword evidence="7" id="KW-1185">Reference proteome</keyword>
<comment type="caution">
    <text evidence="6">The sequence shown here is derived from an EMBL/GenBank/DDBJ whole genome shotgun (WGS) entry which is preliminary data.</text>
</comment>
<name>A0A1Q9AAL7_9HYPH</name>
<dbReference type="InterPro" id="IPR046335">
    <property type="entry name" value="LacI/GalR-like_sensor"/>
</dbReference>
<dbReference type="CDD" id="cd01392">
    <property type="entry name" value="HTH_LacI"/>
    <property type="match status" value="1"/>
</dbReference>
<evidence type="ECO:0000256" key="1">
    <source>
        <dbReference type="ARBA" id="ARBA00023015"/>
    </source>
</evidence>
<dbReference type="PROSITE" id="PS50932">
    <property type="entry name" value="HTH_LACI_2"/>
    <property type="match status" value="1"/>
</dbReference>
<feature type="domain" description="HTH lacI-type" evidence="4">
    <location>
        <begin position="17"/>
        <end position="71"/>
    </location>
</feature>
<protein>
    <submittedName>
        <fullName evidence="5">LacI family gluconate utilization system Gnt-I transcriptional repressor</fullName>
    </submittedName>
</protein>
<keyword evidence="1" id="KW-0805">Transcription regulation</keyword>
<dbReference type="SUPFAM" id="SSF47413">
    <property type="entry name" value="lambda repressor-like DNA-binding domains"/>
    <property type="match status" value="1"/>
</dbReference>
<evidence type="ECO:0000313" key="5">
    <source>
        <dbReference type="EMBL" id="MBB4007117.1"/>
    </source>
</evidence>
<dbReference type="Gene3D" id="1.10.260.40">
    <property type="entry name" value="lambda repressor-like DNA-binding domains"/>
    <property type="match status" value="1"/>
</dbReference>
<dbReference type="GO" id="GO:0003700">
    <property type="term" value="F:DNA-binding transcription factor activity"/>
    <property type="evidence" value="ECO:0007669"/>
    <property type="project" value="TreeGrafter"/>
</dbReference>
<dbReference type="InterPro" id="IPR000843">
    <property type="entry name" value="HTH_LacI"/>
</dbReference>
<reference evidence="6 7" key="1">
    <citation type="submission" date="2016-09" db="EMBL/GenBank/DDBJ databases">
        <title>Rhizobium oryziradicis sp. nov., isolated from the root of rice.</title>
        <authorList>
            <person name="Zhao J."/>
            <person name="Zhang X."/>
        </authorList>
    </citation>
    <scope>NUCLEOTIDE SEQUENCE [LARGE SCALE GENOMIC DNA]</scope>
    <source>
        <strain evidence="6 7">14971</strain>
    </source>
</reference>
<dbReference type="Pfam" id="PF00356">
    <property type="entry name" value="LacI"/>
    <property type="match status" value="1"/>
</dbReference>
<dbReference type="SUPFAM" id="SSF53822">
    <property type="entry name" value="Periplasmic binding protein-like I"/>
    <property type="match status" value="1"/>
</dbReference>
<evidence type="ECO:0000313" key="8">
    <source>
        <dbReference type="Proteomes" id="UP000544107"/>
    </source>
</evidence>